<evidence type="ECO:0000313" key="1">
    <source>
        <dbReference type="EnsemblPlants" id="OBART03G19350.1"/>
    </source>
</evidence>
<sequence>MVQHTSRLDLFLVCTVVVVVVALHHATAVHGLTRAELVLAPAPAMAPAPAPPANNVVGVDAAKERFAATTAAAQTSKWRVRRGSDPIHNRS</sequence>
<dbReference type="Gramene" id="OBART03G19350.1">
    <property type="protein sequence ID" value="OBART03G19350.1"/>
    <property type="gene ID" value="OBART03G19350"/>
</dbReference>
<name>A0A0D3FJ47_9ORYZ</name>
<dbReference type="eggNOG" id="ENOG502R5K0">
    <property type="taxonomic scope" value="Eukaryota"/>
</dbReference>
<evidence type="ECO:0000313" key="2">
    <source>
        <dbReference type="Proteomes" id="UP000026960"/>
    </source>
</evidence>
<dbReference type="Proteomes" id="UP000026960">
    <property type="component" value="Chromosome 3"/>
</dbReference>
<dbReference type="PaxDb" id="65489-OBART03G19350.1"/>
<reference evidence="1" key="2">
    <citation type="submission" date="2015-03" db="UniProtKB">
        <authorList>
            <consortium name="EnsemblPlants"/>
        </authorList>
    </citation>
    <scope>IDENTIFICATION</scope>
</reference>
<protein>
    <submittedName>
        <fullName evidence="1">Uncharacterized protein</fullName>
    </submittedName>
</protein>
<dbReference type="AlphaFoldDB" id="A0A0D3FJ47"/>
<organism evidence="1">
    <name type="scientific">Oryza barthii</name>
    <dbReference type="NCBI Taxonomy" id="65489"/>
    <lineage>
        <taxon>Eukaryota</taxon>
        <taxon>Viridiplantae</taxon>
        <taxon>Streptophyta</taxon>
        <taxon>Embryophyta</taxon>
        <taxon>Tracheophyta</taxon>
        <taxon>Spermatophyta</taxon>
        <taxon>Magnoliopsida</taxon>
        <taxon>Liliopsida</taxon>
        <taxon>Poales</taxon>
        <taxon>Poaceae</taxon>
        <taxon>BOP clade</taxon>
        <taxon>Oryzoideae</taxon>
        <taxon>Oryzeae</taxon>
        <taxon>Oryzinae</taxon>
        <taxon>Oryza</taxon>
    </lineage>
</organism>
<keyword evidence="2" id="KW-1185">Reference proteome</keyword>
<reference evidence="1" key="1">
    <citation type="journal article" date="2009" name="Rice">
        <title>De Novo Next Generation Sequencing of Plant Genomes.</title>
        <authorList>
            <person name="Rounsley S."/>
            <person name="Marri P.R."/>
            <person name="Yu Y."/>
            <person name="He R."/>
            <person name="Sisneros N."/>
            <person name="Goicoechea J.L."/>
            <person name="Lee S.J."/>
            <person name="Angelova A."/>
            <person name="Kudrna D."/>
            <person name="Luo M."/>
            <person name="Affourtit J."/>
            <person name="Desany B."/>
            <person name="Knight J."/>
            <person name="Niazi F."/>
            <person name="Egholm M."/>
            <person name="Wing R.A."/>
        </authorList>
    </citation>
    <scope>NUCLEOTIDE SEQUENCE [LARGE SCALE GENOMIC DNA]</scope>
    <source>
        <strain evidence="1">cv. IRGC 105608</strain>
    </source>
</reference>
<dbReference type="HOGENOM" id="CLU_2402921_0_0_1"/>
<proteinExistence type="predicted"/>
<dbReference type="EnsemblPlants" id="OBART03G19350.1">
    <property type="protein sequence ID" value="OBART03G19350.1"/>
    <property type="gene ID" value="OBART03G19350"/>
</dbReference>
<accession>A0A0D3FJ47</accession>